<name>A0AAD7HZR9_9AGAR</name>
<dbReference type="Gene3D" id="3.40.710.10">
    <property type="entry name" value="DD-peptidase/beta-lactamase superfamily"/>
    <property type="match status" value="1"/>
</dbReference>
<gene>
    <name evidence="1" type="ORF">DFH07DRAFT_705644</name>
</gene>
<dbReference type="EMBL" id="JARJLG010000179">
    <property type="protein sequence ID" value="KAJ7731931.1"/>
    <property type="molecule type" value="Genomic_DNA"/>
</dbReference>
<protein>
    <submittedName>
        <fullName evidence="1">Uncharacterized protein</fullName>
    </submittedName>
</protein>
<comment type="caution">
    <text evidence="1">The sequence shown here is derived from an EMBL/GenBank/DDBJ whole genome shotgun (WGS) entry which is preliminary data.</text>
</comment>
<reference evidence="1" key="1">
    <citation type="submission" date="2023-03" db="EMBL/GenBank/DDBJ databases">
        <title>Massive genome expansion in bonnet fungi (Mycena s.s.) driven by repeated elements and novel gene families across ecological guilds.</title>
        <authorList>
            <consortium name="Lawrence Berkeley National Laboratory"/>
            <person name="Harder C.B."/>
            <person name="Miyauchi S."/>
            <person name="Viragh M."/>
            <person name="Kuo A."/>
            <person name="Thoen E."/>
            <person name="Andreopoulos B."/>
            <person name="Lu D."/>
            <person name="Skrede I."/>
            <person name="Drula E."/>
            <person name="Henrissat B."/>
            <person name="Morin E."/>
            <person name="Kohler A."/>
            <person name="Barry K."/>
            <person name="LaButti K."/>
            <person name="Morin E."/>
            <person name="Salamov A."/>
            <person name="Lipzen A."/>
            <person name="Mereny Z."/>
            <person name="Hegedus B."/>
            <person name="Baldrian P."/>
            <person name="Stursova M."/>
            <person name="Weitz H."/>
            <person name="Taylor A."/>
            <person name="Grigoriev I.V."/>
            <person name="Nagy L.G."/>
            <person name="Martin F."/>
            <person name="Kauserud H."/>
        </authorList>
    </citation>
    <scope>NUCLEOTIDE SEQUENCE</scope>
    <source>
        <strain evidence="1">CBHHK188m</strain>
    </source>
</reference>
<dbReference type="AlphaFoldDB" id="A0AAD7HZR9"/>
<organism evidence="1 2">
    <name type="scientific">Mycena maculata</name>
    <dbReference type="NCBI Taxonomy" id="230809"/>
    <lineage>
        <taxon>Eukaryota</taxon>
        <taxon>Fungi</taxon>
        <taxon>Dikarya</taxon>
        <taxon>Basidiomycota</taxon>
        <taxon>Agaricomycotina</taxon>
        <taxon>Agaricomycetes</taxon>
        <taxon>Agaricomycetidae</taxon>
        <taxon>Agaricales</taxon>
        <taxon>Marasmiineae</taxon>
        <taxon>Mycenaceae</taxon>
        <taxon>Mycena</taxon>
    </lineage>
</organism>
<sequence>ILNDYNLLEGVAVAVVQKNEQGSDWIVETKGYGIAKLDGTEVTESTLFAIGSNSK</sequence>
<feature type="non-terminal residue" evidence="1">
    <location>
        <position position="55"/>
    </location>
</feature>
<evidence type="ECO:0000313" key="2">
    <source>
        <dbReference type="Proteomes" id="UP001215280"/>
    </source>
</evidence>
<dbReference type="Proteomes" id="UP001215280">
    <property type="component" value="Unassembled WGS sequence"/>
</dbReference>
<proteinExistence type="predicted"/>
<feature type="non-terminal residue" evidence="1">
    <location>
        <position position="1"/>
    </location>
</feature>
<accession>A0AAD7HZR9</accession>
<dbReference type="InterPro" id="IPR012338">
    <property type="entry name" value="Beta-lactam/transpept-like"/>
</dbReference>
<keyword evidence="2" id="KW-1185">Reference proteome</keyword>
<evidence type="ECO:0000313" key="1">
    <source>
        <dbReference type="EMBL" id="KAJ7731931.1"/>
    </source>
</evidence>